<accession>A0ABT3IL67</accession>
<sequence length="303" mass="34454">MSYLLIGNISALICEDCIEPLANARIRVYLPDTSPQAATRKTTKVTPDHMRPLFAQEVLMKAERLLVEGKLDDKGNFSLVWENNNTDTAALELDLCLDEMPGKNGNIQSRNYHLSLLQPHWKNNGNGYVGAYAYLIPADVWRKICGNAGAWVITGTVRHSLKPGGQSHLKVEAYNAISGKLIGQTITNESGKYTLHFSRRDLYKGTLEPMRPGKMNRGPDVYFKVYRNEQLLWSETEHDAAVPERQDLPPCSCLNIKYKSSVVKRANLWLNDMITLRGIRKKHRDQYRFGYNARLIVKDFPFV</sequence>
<dbReference type="Proteomes" id="UP001207742">
    <property type="component" value="Unassembled WGS sequence"/>
</dbReference>
<organism evidence="1 2">
    <name type="scientific">Chitinophaga nivalis</name>
    <dbReference type="NCBI Taxonomy" id="2991709"/>
    <lineage>
        <taxon>Bacteria</taxon>
        <taxon>Pseudomonadati</taxon>
        <taxon>Bacteroidota</taxon>
        <taxon>Chitinophagia</taxon>
        <taxon>Chitinophagales</taxon>
        <taxon>Chitinophagaceae</taxon>
        <taxon>Chitinophaga</taxon>
    </lineage>
</organism>
<dbReference type="EMBL" id="JAPDNS010000001">
    <property type="protein sequence ID" value="MCW3484709.1"/>
    <property type="molecule type" value="Genomic_DNA"/>
</dbReference>
<protein>
    <recommendedName>
        <fullName evidence="3">Carboxypeptidase regulatory-like domain-containing protein</fullName>
    </recommendedName>
</protein>
<dbReference type="RefSeq" id="WP_264730540.1">
    <property type="nucleotide sequence ID" value="NZ_JAPDNR010000001.1"/>
</dbReference>
<name>A0ABT3IL67_9BACT</name>
<evidence type="ECO:0008006" key="3">
    <source>
        <dbReference type="Google" id="ProtNLM"/>
    </source>
</evidence>
<comment type="caution">
    <text evidence="1">The sequence shown here is derived from an EMBL/GenBank/DDBJ whole genome shotgun (WGS) entry which is preliminary data.</text>
</comment>
<gene>
    <name evidence="1" type="ORF">OL497_12430</name>
</gene>
<proteinExistence type="predicted"/>
<evidence type="ECO:0000313" key="2">
    <source>
        <dbReference type="Proteomes" id="UP001207742"/>
    </source>
</evidence>
<keyword evidence="2" id="KW-1185">Reference proteome</keyword>
<evidence type="ECO:0000313" key="1">
    <source>
        <dbReference type="EMBL" id="MCW3484709.1"/>
    </source>
</evidence>
<reference evidence="1 2" key="1">
    <citation type="submission" date="2022-10" db="EMBL/GenBank/DDBJ databases">
        <title>Chitinophaga nivalis PC15 sp. nov., isolated from Pyeongchang county, South Korea.</title>
        <authorList>
            <person name="Trinh H.N."/>
        </authorList>
    </citation>
    <scope>NUCLEOTIDE SEQUENCE [LARGE SCALE GENOMIC DNA]</scope>
    <source>
        <strain evidence="1 2">PC14</strain>
    </source>
</reference>